<dbReference type="AlphaFoldDB" id="A0A837IBC9"/>
<dbReference type="Proteomes" id="UP000034012">
    <property type="component" value="Unassembled WGS sequence"/>
</dbReference>
<evidence type="ECO:0000256" key="1">
    <source>
        <dbReference type="SAM" id="Phobius"/>
    </source>
</evidence>
<keyword evidence="1" id="KW-1133">Transmembrane helix</keyword>
<sequence length="138" mass="15101">MKNIALTLLAAVILAAAVILVANYSAPDVYNGTDVNLRLHNDNALVIENVATVGEDALIGKITKAPLGWKYSNYFTTPPTSIKAGNWIIDDGDYTAHMYSDEEMKITVGKTTSNIIDVTLAVLLVGFWLWLLMWLITS</sequence>
<gene>
    <name evidence="2" type="ORF">UW20_C0005G0050</name>
</gene>
<proteinExistence type="predicted"/>
<evidence type="ECO:0000313" key="2">
    <source>
        <dbReference type="EMBL" id="KKT33118.1"/>
    </source>
</evidence>
<keyword evidence="1" id="KW-0472">Membrane</keyword>
<feature type="transmembrane region" description="Helical" evidence="1">
    <location>
        <begin position="115"/>
        <end position="136"/>
    </location>
</feature>
<accession>A0A837IBC9</accession>
<keyword evidence="1" id="KW-0812">Transmembrane</keyword>
<name>A0A837IBC9_9BACT</name>
<comment type="caution">
    <text evidence="2">The sequence shown here is derived from an EMBL/GenBank/DDBJ whole genome shotgun (WGS) entry which is preliminary data.</text>
</comment>
<protein>
    <submittedName>
        <fullName evidence="2">Uncharacterized protein</fullName>
    </submittedName>
</protein>
<organism evidence="2 3">
    <name type="scientific">Candidatus Woesebacteria bacterium GW2011_GWB1_44_11</name>
    <dbReference type="NCBI Taxonomy" id="1618579"/>
    <lineage>
        <taxon>Bacteria</taxon>
        <taxon>Candidatus Woeseibacteriota</taxon>
    </lineage>
</organism>
<dbReference type="EMBL" id="LCHK01000005">
    <property type="protein sequence ID" value="KKT33118.1"/>
    <property type="molecule type" value="Genomic_DNA"/>
</dbReference>
<evidence type="ECO:0000313" key="3">
    <source>
        <dbReference type="Proteomes" id="UP000034012"/>
    </source>
</evidence>
<reference evidence="2 3" key="1">
    <citation type="journal article" date="2015" name="Nature">
        <title>rRNA introns, odd ribosomes, and small enigmatic genomes across a large radiation of phyla.</title>
        <authorList>
            <person name="Brown C.T."/>
            <person name="Hug L.A."/>
            <person name="Thomas B.C."/>
            <person name="Sharon I."/>
            <person name="Castelle C.J."/>
            <person name="Singh A."/>
            <person name="Wilkins M.J."/>
            <person name="Williams K.H."/>
            <person name="Banfield J.F."/>
        </authorList>
    </citation>
    <scope>NUCLEOTIDE SEQUENCE [LARGE SCALE GENOMIC DNA]</scope>
</reference>